<name>A0AB38YFH9_9GAMM</name>
<gene>
    <name evidence="1" type="ORF">NFC81_14615</name>
</gene>
<evidence type="ECO:0000313" key="1">
    <source>
        <dbReference type="EMBL" id="WLD57927.1"/>
    </source>
</evidence>
<proteinExistence type="predicted"/>
<protein>
    <submittedName>
        <fullName evidence="1">Uncharacterized protein</fullName>
    </submittedName>
</protein>
<sequence length="169" mass="19216">MIWHLVALAICGLGSAGVALLLRKVTRQKLPRWLVPVFAGAGMLAYQIHFEYSWFDHKQSQLPPGSVVVSSESGTVFWRPWTFYFPMTTEFSVIDVANLRFSETAGDRIAQFVQYQFEKQYIDVVTYHTYLLNCDTADLIPLTSEGIPNVGRMQNIARDGQRYTTVCNL</sequence>
<reference evidence="1" key="1">
    <citation type="submission" date="2022-07" db="EMBL/GenBank/DDBJ databases">
        <title>Complete genome sequence of Salinispirillum sp. LH10-3-1 capable of multiple carbohydrate inversion isolated from a soda lake.</title>
        <authorList>
            <person name="Liu J."/>
            <person name="Zhai Y."/>
            <person name="Zhang H."/>
            <person name="Yang H."/>
            <person name="Qu J."/>
            <person name="Li J."/>
        </authorList>
    </citation>
    <scope>NUCLEOTIDE SEQUENCE</scope>
    <source>
        <strain evidence="1">LH 10-3-1</strain>
    </source>
</reference>
<dbReference type="RefSeq" id="WP_304995210.1">
    <property type="nucleotide sequence ID" value="NZ_CP101717.1"/>
</dbReference>
<dbReference type="AlphaFoldDB" id="A0AB38YFH9"/>
<accession>A0AB38YFH9</accession>
<dbReference type="EMBL" id="CP101717">
    <property type="protein sequence ID" value="WLD57927.1"/>
    <property type="molecule type" value="Genomic_DNA"/>
</dbReference>
<organism evidence="1">
    <name type="scientific">Salinispirillum sp. LH 10-3-1</name>
    <dbReference type="NCBI Taxonomy" id="2952525"/>
    <lineage>
        <taxon>Bacteria</taxon>
        <taxon>Pseudomonadati</taxon>
        <taxon>Pseudomonadota</taxon>
        <taxon>Gammaproteobacteria</taxon>
        <taxon>Oceanospirillales</taxon>
        <taxon>Saccharospirillaceae</taxon>
        <taxon>Salinispirillum</taxon>
    </lineage>
</organism>